<comment type="caution">
    <text evidence="1">The sequence shown here is derived from an EMBL/GenBank/DDBJ whole genome shotgun (WGS) entry which is preliminary data.</text>
</comment>
<evidence type="ECO:0000313" key="1">
    <source>
        <dbReference type="EMBL" id="KAF3499989.1"/>
    </source>
</evidence>
<reference evidence="1" key="1">
    <citation type="submission" date="2019-12" db="EMBL/GenBank/DDBJ databases">
        <title>Genome sequencing and annotation of Brassica cretica.</title>
        <authorList>
            <person name="Studholme D.J."/>
            <person name="Sarris P."/>
        </authorList>
    </citation>
    <scope>NUCLEOTIDE SEQUENCE</scope>
    <source>
        <strain evidence="1">PFS-109/04</strain>
        <tissue evidence="1">Leaf</tissue>
    </source>
</reference>
<name>A0A8S9NG20_BRACR</name>
<dbReference type="AlphaFoldDB" id="A0A8S9NG20"/>
<gene>
    <name evidence="1" type="ORF">F2Q69_00040487</name>
</gene>
<accession>A0A8S9NG20</accession>
<evidence type="ECO:0000313" key="2">
    <source>
        <dbReference type="Proteomes" id="UP000712600"/>
    </source>
</evidence>
<dbReference type="Proteomes" id="UP000712600">
    <property type="component" value="Unassembled WGS sequence"/>
</dbReference>
<sequence length="75" mass="8421">MSELLRFLALSRLGIYIQLVGWGKSRSFCRQFGSEQLVEYIGFAGTFVLTLVGCAADTARKIQDEIISQKYKNIA</sequence>
<organism evidence="1 2">
    <name type="scientific">Brassica cretica</name>
    <name type="common">Mustard</name>
    <dbReference type="NCBI Taxonomy" id="69181"/>
    <lineage>
        <taxon>Eukaryota</taxon>
        <taxon>Viridiplantae</taxon>
        <taxon>Streptophyta</taxon>
        <taxon>Embryophyta</taxon>
        <taxon>Tracheophyta</taxon>
        <taxon>Spermatophyta</taxon>
        <taxon>Magnoliopsida</taxon>
        <taxon>eudicotyledons</taxon>
        <taxon>Gunneridae</taxon>
        <taxon>Pentapetalae</taxon>
        <taxon>rosids</taxon>
        <taxon>malvids</taxon>
        <taxon>Brassicales</taxon>
        <taxon>Brassicaceae</taxon>
        <taxon>Brassiceae</taxon>
        <taxon>Brassica</taxon>
    </lineage>
</organism>
<dbReference type="EMBL" id="QGKX02001621">
    <property type="protein sequence ID" value="KAF3499989.1"/>
    <property type="molecule type" value="Genomic_DNA"/>
</dbReference>
<proteinExistence type="predicted"/>
<protein>
    <submittedName>
        <fullName evidence="1">Uncharacterized protein</fullName>
    </submittedName>
</protein>